<dbReference type="AlphaFoldDB" id="K0RQB1"/>
<evidence type="ECO:0000313" key="2">
    <source>
        <dbReference type="EMBL" id="EJK51056.1"/>
    </source>
</evidence>
<keyword evidence="3" id="KW-1185">Reference proteome</keyword>
<feature type="compositionally biased region" description="Basic residues" evidence="1">
    <location>
        <begin position="268"/>
        <end position="288"/>
    </location>
</feature>
<comment type="caution">
    <text evidence="2">The sequence shown here is derived from an EMBL/GenBank/DDBJ whole genome shotgun (WGS) entry which is preliminary data.</text>
</comment>
<dbReference type="EMBL" id="AGNL01042301">
    <property type="protein sequence ID" value="EJK51056.1"/>
    <property type="molecule type" value="Genomic_DNA"/>
</dbReference>
<dbReference type="Proteomes" id="UP000266841">
    <property type="component" value="Unassembled WGS sequence"/>
</dbReference>
<feature type="compositionally biased region" description="Basic and acidic residues" evidence="1">
    <location>
        <begin position="46"/>
        <end position="68"/>
    </location>
</feature>
<feature type="compositionally biased region" description="Basic and acidic residues" evidence="1">
    <location>
        <begin position="107"/>
        <end position="134"/>
    </location>
</feature>
<sequence length="382" mass="42815">MLAATSLCETTIAPHANWTWSRGPRIAVRKDGGGRPGRGQGQLRPGRHEGQVERAERRYEGAPRRAEGGVELDGGRRRRGRRLHPRRARLAVALGPHRTRRVRRRLPRPERPRGGRALRGDRGRIPDGRLDEQRQLVPGRAARRGQRPDPPVRRGLRPGGRVDGRERPGPGRRGPRGGVRRGQREGAGDTRRRGLDGEDRQHVELPRGPRLRLAAVRRRPEGVLARDGFARRHAPMPRDGPPPHQRGTRLPPLVQVHARPAGPGAPGLRRRVQRQVHGPRARGRRRRPVSADPRDCPFRRRGGEGEGVRTRVSERERERERPVLFPLRRPTSRGARSGSGERRRGARAPDRDLALNPLGKSTDRILKCVGKCVFSGVASRAF</sequence>
<feature type="compositionally biased region" description="Basic and acidic residues" evidence="1">
    <location>
        <begin position="182"/>
        <end position="207"/>
    </location>
</feature>
<feature type="region of interest" description="Disordered" evidence="1">
    <location>
        <begin position="26"/>
        <end position="214"/>
    </location>
</feature>
<protein>
    <submittedName>
        <fullName evidence="2">Uncharacterized protein</fullName>
    </submittedName>
</protein>
<evidence type="ECO:0000256" key="1">
    <source>
        <dbReference type="SAM" id="MobiDB-lite"/>
    </source>
</evidence>
<evidence type="ECO:0000313" key="3">
    <source>
        <dbReference type="Proteomes" id="UP000266841"/>
    </source>
</evidence>
<reference evidence="2 3" key="1">
    <citation type="journal article" date="2012" name="Genome Biol.">
        <title>Genome and low-iron response of an oceanic diatom adapted to chronic iron limitation.</title>
        <authorList>
            <person name="Lommer M."/>
            <person name="Specht M."/>
            <person name="Roy A.S."/>
            <person name="Kraemer L."/>
            <person name="Andreson R."/>
            <person name="Gutowska M.A."/>
            <person name="Wolf J."/>
            <person name="Bergner S.V."/>
            <person name="Schilhabel M.B."/>
            <person name="Klostermeier U.C."/>
            <person name="Beiko R.G."/>
            <person name="Rosenstiel P."/>
            <person name="Hippler M."/>
            <person name="Laroche J."/>
        </authorList>
    </citation>
    <scope>NUCLEOTIDE SEQUENCE [LARGE SCALE GENOMIC DNA]</scope>
    <source>
        <strain evidence="2 3">CCMP1005</strain>
    </source>
</reference>
<gene>
    <name evidence="2" type="ORF">THAOC_29810</name>
</gene>
<accession>K0RQB1</accession>
<name>K0RQB1_THAOC</name>
<feature type="compositionally biased region" description="Basic and acidic residues" evidence="1">
    <location>
        <begin position="160"/>
        <end position="169"/>
    </location>
</feature>
<proteinExistence type="predicted"/>
<feature type="compositionally biased region" description="Low complexity" evidence="1">
    <location>
        <begin position="323"/>
        <end position="338"/>
    </location>
</feature>
<feature type="compositionally biased region" description="Basic and acidic residues" evidence="1">
    <location>
        <begin position="339"/>
        <end position="353"/>
    </location>
</feature>
<organism evidence="2 3">
    <name type="scientific">Thalassiosira oceanica</name>
    <name type="common">Marine diatom</name>
    <dbReference type="NCBI Taxonomy" id="159749"/>
    <lineage>
        <taxon>Eukaryota</taxon>
        <taxon>Sar</taxon>
        <taxon>Stramenopiles</taxon>
        <taxon>Ochrophyta</taxon>
        <taxon>Bacillariophyta</taxon>
        <taxon>Coscinodiscophyceae</taxon>
        <taxon>Thalassiosirophycidae</taxon>
        <taxon>Thalassiosirales</taxon>
        <taxon>Thalassiosiraceae</taxon>
        <taxon>Thalassiosira</taxon>
    </lineage>
</organism>
<feature type="compositionally biased region" description="Basic residues" evidence="1">
    <location>
        <begin position="97"/>
        <end position="106"/>
    </location>
</feature>
<feature type="compositionally biased region" description="Basic residues" evidence="1">
    <location>
        <begin position="76"/>
        <end position="89"/>
    </location>
</feature>
<feature type="compositionally biased region" description="Basic and acidic residues" evidence="1">
    <location>
        <begin position="292"/>
        <end position="322"/>
    </location>
</feature>
<dbReference type="OMA" id="CETTIAP"/>
<feature type="region of interest" description="Disordered" evidence="1">
    <location>
        <begin position="226"/>
        <end position="357"/>
    </location>
</feature>